<dbReference type="EnsemblMetazoa" id="GPPI031982-RA">
    <property type="protein sequence ID" value="GPPI031982-PA"/>
    <property type="gene ID" value="GPPI031982"/>
</dbReference>
<dbReference type="VEuPathDB" id="VectorBase:GPPI031982"/>
<sequence length="230" mass="25570">MEKIQVNTVMDQRQSVGGLAIHSIANFYNAVSKAGVVTTFEAGAIASMVFIIGTEALPSLAFTSLEYVAGVIIVGSKEPVSPSSIFELPFKMLQFLLTLLSSAARASSLFDSGIMVDMMSVRNAEFVRQPLGEFFNLGVNDFEDYCLPVVDHRMPVYISVRKWVRMNMPSFGSLAVIIMSRLLKPWILHSEACKGHHWDFWSNGEKWLASSREVVFHTQNSLDGKEHAMT</sequence>
<organism evidence="1 2">
    <name type="scientific">Glossina palpalis gambiensis</name>
    <dbReference type="NCBI Taxonomy" id="67801"/>
    <lineage>
        <taxon>Eukaryota</taxon>
        <taxon>Metazoa</taxon>
        <taxon>Ecdysozoa</taxon>
        <taxon>Arthropoda</taxon>
        <taxon>Hexapoda</taxon>
        <taxon>Insecta</taxon>
        <taxon>Pterygota</taxon>
        <taxon>Neoptera</taxon>
        <taxon>Endopterygota</taxon>
        <taxon>Diptera</taxon>
        <taxon>Brachycera</taxon>
        <taxon>Muscomorpha</taxon>
        <taxon>Hippoboscoidea</taxon>
        <taxon>Glossinidae</taxon>
        <taxon>Glossina</taxon>
    </lineage>
</organism>
<dbReference type="EnsemblMetazoa" id="GPPI043419-RA">
    <property type="protein sequence ID" value="GPPI043419-PA"/>
    <property type="gene ID" value="GPPI043419"/>
</dbReference>
<reference evidence="2" key="1">
    <citation type="submission" date="2015-01" db="EMBL/GenBank/DDBJ databases">
        <authorList>
            <person name="Aksoy S."/>
            <person name="Warren W."/>
            <person name="Wilson R.K."/>
        </authorList>
    </citation>
    <scope>NUCLEOTIDE SEQUENCE [LARGE SCALE GENOMIC DNA]</scope>
    <source>
        <strain evidence="2">IAEA</strain>
    </source>
</reference>
<protein>
    <submittedName>
        <fullName evidence="1">Uncharacterized protein</fullName>
    </submittedName>
</protein>
<reference evidence="1" key="2">
    <citation type="submission" date="2020-05" db="UniProtKB">
        <authorList>
            <consortium name="EnsemblMetazoa"/>
        </authorList>
    </citation>
    <scope>IDENTIFICATION</scope>
    <source>
        <strain evidence="1">IAEA</strain>
    </source>
</reference>
<dbReference type="VEuPathDB" id="VectorBase:GPPI043419"/>
<name>A0A1B0BJB5_9MUSC</name>
<keyword evidence="2" id="KW-1185">Reference proteome</keyword>
<accession>A0A1B0BJB5</accession>
<dbReference type="AlphaFoldDB" id="A0A1B0BJB5"/>
<proteinExistence type="predicted"/>
<dbReference type="Proteomes" id="UP000092460">
    <property type="component" value="Unassembled WGS sequence"/>
</dbReference>
<evidence type="ECO:0000313" key="2">
    <source>
        <dbReference type="Proteomes" id="UP000092460"/>
    </source>
</evidence>
<dbReference type="EMBL" id="JXJN01015356">
    <property type="status" value="NOT_ANNOTATED_CDS"/>
    <property type="molecule type" value="Genomic_DNA"/>
</dbReference>
<dbReference type="EMBL" id="JXJN01022192">
    <property type="status" value="NOT_ANNOTATED_CDS"/>
    <property type="molecule type" value="Genomic_DNA"/>
</dbReference>
<evidence type="ECO:0000313" key="1">
    <source>
        <dbReference type="EnsemblMetazoa" id="GPPI043419-PA"/>
    </source>
</evidence>